<dbReference type="AlphaFoldDB" id="A0A3N6MH73"/>
<feature type="region of interest" description="Disordered" evidence="1">
    <location>
        <begin position="1"/>
        <end position="20"/>
    </location>
</feature>
<dbReference type="OrthoDB" id="168567at2157"/>
<dbReference type="NCBIfam" id="TIGR04031">
    <property type="entry name" value="Htur_1727_fam"/>
    <property type="match status" value="1"/>
</dbReference>
<name>A0A3N6MH73_NATCH</name>
<dbReference type="Pfam" id="PF06243">
    <property type="entry name" value="PaaB"/>
    <property type="match status" value="1"/>
</dbReference>
<evidence type="ECO:0000256" key="1">
    <source>
        <dbReference type="SAM" id="MobiDB-lite"/>
    </source>
</evidence>
<evidence type="ECO:0000313" key="2">
    <source>
        <dbReference type="EMBL" id="RQH00415.1"/>
    </source>
</evidence>
<dbReference type="EMBL" id="REFZ01000006">
    <property type="protein sequence ID" value="RQH00415.1"/>
    <property type="molecule type" value="Genomic_DNA"/>
</dbReference>
<feature type="region of interest" description="Disordered" evidence="1">
    <location>
        <begin position="74"/>
        <end position="114"/>
    </location>
</feature>
<dbReference type="Gene3D" id="3.10.20.520">
    <property type="entry name" value="Phenylacetic acid degradation B"/>
    <property type="match status" value="1"/>
</dbReference>
<organism evidence="2 3">
    <name type="scientific">Natrarchaeobius chitinivorans</name>
    <dbReference type="NCBI Taxonomy" id="1679083"/>
    <lineage>
        <taxon>Archaea</taxon>
        <taxon>Methanobacteriati</taxon>
        <taxon>Methanobacteriota</taxon>
        <taxon>Stenosarchaea group</taxon>
        <taxon>Halobacteria</taxon>
        <taxon>Halobacteriales</taxon>
        <taxon>Natrialbaceae</taxon>
        <taxon>Natrarchaeobius</taxon>
    </lineage>
</organism>
<reference evidence="2 3" key="1">
    <citation type="submission" date="2018-10" db="EMBL/GenBank/DDBJ databases">
        <title>Natrarchaeobius chitinivorans gen. nov., sp. nov., and Natrarchaeobius haloalkaliphilus sp. nov., alkaliphilic, chitin-utilizing haloarchaea from hypersaline alkaline lakes.</title>
        <authorList>
            <person name="Sorokin D.Y."/>
            <person name="Elcheninov A.G."/>
            <person name="Kostrikina N.A."/>
            <person name="Bale N.J."/>
            <person name="Sinninghe Damste J.S."/>
            <person name="Khijniak T.V."/>
            <person name="Kublanov I.V."/>
            <person name="Toshchakov S.V."/>
        </authorList>
    </citation>
    <scope>NUCLEOTIDE SEQUENCE [LARGE SCALE GENOMIC DNA]</scope>
    <source>
        <strain evidence="2 3">AArcht7</strain>
    </source>
</reference>
<protein>
    <submittedName>
        <fullName evidence="2">RSAM-partnered protein</fullName>
    </submittedName>
</protein>
<dbReference type="InterPro" id="IPR009359">
    <property type="entry name" value="PaaB"/>
</dbReference>
<feature type="region of interest" description="Disordered" evidence="1">
    <location>
        <begin position="30"/>
        <end position="52"/>
    </location>
</feature>
<evidence type="ECO:0000313" key="3">
    <source>
        <dbReference type="Proteomes" id="UP000281431"/>
    </source>
</evidence>
<dbReference type="Proteomes" id="UP000281431">
    <property type="component" value="Unassembled WGS sequence"/>
</dbReference>
<proteinExistence type="predicted"/>
<dbReference type="InterPro" id="IPR023976">
    <property type="entry name" value="CHP04031_Htur1727"/>
</dbReference>
<gene>
    <name evidence="2" type="ORF">EA472_11265</name>
</gene>
<accession>A0A3N6MH73</accession>
<keyword evidence="3" id="KW-1185">Reference proteome</keyword>
<feature type="compositionally biased region" description="Basic and acidic residues" evidence="1">
    <location>
        <begin position="42"/>
        <end position="52"/>
    </location>
</feature>
<sequence>MGETKRRSRIESGDRANPWPQWEVFVRRDRSRPMRHVGSVAAKERAGAHEQASRLFGREAVDVWLCPAADVDRYSTRELGSDSGGETPPSSRDRTASTDDSSVEPTVESAGERS</sequence>
<comment type="caution">
    <text evidence="2">The sequence shown here is derived from an EMBL/GenBank/DDBJ whole genome shotgun (WGS) entry which is preliminary data.</text>
</comment>
<dbReference type="InterPro" id="IPR038693">
    <property type="entry name" value="PaaB_sf"/>
</dbReference>